<keyword evidence="7" id="KW-1185">Reference proteome</keyword>
<proteinExistence type="inferred from homology"/>
<accession>A0A3E2HHN0</accession>
<keyword evidence="1" id="KW-0596">Phosphopantetheine</keyword>
<dbReference type="InterPro" id="IPR000873">
    <property type="entry name" value="AMP-dep_synth/lig_dom"/>
</dbReference>
<dbReference type="InterPro" id="IPR036736">
    <property type="entry name" value="ACP-like_sf"/>
</dbReference>
<dbReference type="Gene3D" id="3.30.559.30">
    <property type="entry name" value="Nonribosomal peptide synthetase, condensation domain"/>
    <property type="match status" value="2"/>
</dbReference>
<dbReference type="SUPFAM" id="SSF47336">
    <property type="entry name" value="ACP-like"/>
    <property type="match status" value="2"/>
</dbReference>
<gene>
    <name evidence="6" type="ORF">B7463_g3512</name>
</gene>
<dbReference type="GO" id="GO:0016874">
    <property type="term" value="F:ligase activity"/>
    <property type="evidence" value="ECO:0007669"/>
    <property type="project" value="UniProtKB-KW"/>
</dbReference>
<dbReference type="InterPro" id="IPR042099">
    <property type="entry name" value="ANL_N_sf"/>
</dbReference>
<dbReference type="InterPro" id="IPR009081">
    <property type="entry name" value="PP-bd_ACP"/>
</dbReference>
<evidence type="ECO:0000313" key="7">
    <source>
        <dbReference type="Proteomes" id="UP000258309"/>
    </source>
</evidence>
<dbReference type="PANTHER" id="PTHR45527:SF11">
    <property type="entry name" value="NONRIBOSOMAL PEPTIDE SYNTHETASE 5"/>
    <property type="match status" value="1"/>
</dbReference>
<dbReference type="GO" id="GO:0044550">
    <property type="term" value="P:secondary metabolite biosynthetic process"/>
    <property type="evidence" value="ECO:0007669"/>
    <property type="project" value="TreeGrafter"/>
</dbReference>
<feature type="domain" description="Carrier" evidence="5">
    <location>
        <begin position="353"/>
        <end position="429"/>
    </location>
</feature>
<dbReference type="SUPFAM" id="SSF52777">
    <property type="entry name" value="CoA-dependent acyltransferases"/>
    <property type="match status" value="4"/>
</dbReference>
<dbReference type="InterPro" id="IPR045851">
    <property type="entry name" value="AMP-bd_C_sf"/>
</dbReference>
<comment type="caution">
    <text evidence="6">The sequence shown here is derived from an EMBL/GenBank/DDBJ whole genome shotgun (WGS) entry which is preliminary data.</text>
</comment>
<dbReference type="InterPro" id="IPR010071">
    <property type="entry name" value="AA_adenyl_dom"/>
</dbReference>
<dbReference type="Gene3D" id="3.30.559.10">
    <property type="entry name" value="Chloramphenicol acetyltransferase-like domain"/>
    <property type="match status" value="2"/>
</dbReference>
<evidence type="ECO:0000256" key="2">
    <source>
        <dbReference type="ARBA" id="ARBA00022553"/>
    </source>
</evidence>
<evidence type="ECO:0000256" key="3">
    <source>
        <dbReference type="ARBA" id="ARBA00022598"/>
    </source>
</evidence>
<dbReference type="SUPFAM" id="SSF56801">
    <property type="entry name" value="Acetyl-CoA synthetase-like"/>
    <property type="match status" value="2"/>
</dbReference>
<dbReference type="Pfam" id="PF00501">
    <property type="entry name" value="AMP-binding"/>
    <property type="match status" value="2"/>
</dbReference>
<dbReference type="NCBIfam" id="TIGR01733">
    <property type="entry name" value="AA-adenyl-dom"/>
    <property type="match status" value="1"/>
</dbReference>
<protein>
    <recommendedName>
        <fullName evidence="5">Carrier domain-containing protein</fullName>
    </recommendedName>
</protein>
<name>A0A3E2HHN0_SCYLI</name>
<reference evidence="6 7" key="1">
    <citation type="submission" date="2018-05" db="EMBL/GenBank/DDBJ databases">
        <title>Draft genome sequence of Scytalidium lignicola DSM 105466, a ubiquitous saprotrophic fungus.</title>
        <authorList>
            <person name="Buettner E."/>
            <person name="Gebauer A.M."/>
            <person name="Hofrichter M."/>
            <person name="Liers C."/>
            <person name="Kellner H."/>
        </authorList>
    </citation>
    <scope>NUCLEOTIDE SEQUENCE [LARGE SCALE GENOMIC DNA]</scope>
    <source>
        <strain evidence="6 7">DSM 105466</strain>
    </source>
</reference>
<dbReference type="InterPro" id="IPR020845">
    <property type="entry name" value="AMP-binding_CS"/>
</dbReference>
<dbReference type="GO" id="GO:0043041">
    <property type="term" value="P:amino acid activation for nonribosomal peptide biosynthetic process"/>
    <property type="evidence" value="ECO:0007669"/>
    <property type="project" value="TreeGrafter"/>
</dbReference>
<dbReference type="PANTHER" id="PTHR45527">
    <property type="entry name" value="NONRIBOSOMAL PEPTIDE SYNTHETASE"/>
    <property type="match status" value="1"/>
</dbReference>
<dbReference type="GO" id="GO:0031177">
    <property type="term" value="F:phosphopantetheine binding"/>
    <property type="evidence" value="ECO:0007669"/>
    <property type="project" value="TreeGrafter"/>
</dbReference>
<dbReference type="GO" id="GO:0005737">
    <property type="term" value="C:cytoplasm"/>
    <property type="evidence" value="ECO:0007669"/>
    <property type="project" value="TreeGrafter"/>
</dbReference>
<feature type="domain" description="Carrier" evidence="5">
    <location>
        <begin position="1381"/>
        <end position="1459"/>
    </location>
</feature>
<dbReference type="Pfam" id="PF00550">
    <property type="entry name" value="PP-binding"/>
    <property type="match status" value="2"/>
</dbReference>
<evidence type="ECO:0000256" key="4">
    <source>
        <dbReference type="ARBA" id="ARBA00029454"/>
    </source>
</evidence>
<dbReference type="Gene3D" id="3.30.300.30">
    <property type="match status" value="2"/>
</dbReference>
<evidence type="ECO:0000313" key="6">
    <source>
        <dbReference type="EMBL" id="RFU32825.1"/>
    </source>
</evidence>
<organism evidence="6 7">
    <name type="scientific">Scytalidium lignicola</name>
    <name type="common">Hyphomycete</name>
    <dbReference type="NCBI Taxonomy" id="5539"/>
    <lineage>
        <taxon>Eukaryota</taxon>
        <taxon>Fungi</taxon>
        <taxon>Dikarya</taxon>
        <taxon>Ascomycota</taxon>
        <taxon>Pezizomycotina</taxon>
        <taxon>Leotiomycetes</taxon>
        <taxon>Leotiomycetes incertae sedis</taxon>
        <taxon>Scytalidium</taxon>
    </lineage>
</organism>
<feature type="non-terminal residue" evidence="6">
    <location>
        <position position="1877"/>
    </location>
</feature>
<dbReference type="PROSITE" id="PS00455">
    <property type="entry name" value="AMP_BINDING"/>
    <property type="match status" value="2"/>
</dbReference>
<dbReference type="PROSITE" id="PS50075">
    <property type="entry name" value="CARRIER"/>
    <property type="match status" value="2"/>
</dbReference>
<dbReference type="Gene3D" id="1.10.1200.10">
    <property type="entry name" value="ACP-like"/>
    <property type="match status" value="2"/>
</dbReference>
<dbReference type="PROSITE" id="PS00012">
    <property type="entry name" value="PHOSPHOPANTETHEINE"/>
    <property type="match status" value="1"/>
</dbReference>
<evidence type="ECO:0000256" key="1">
    <source>
        <dbReference type="ARBA" id="ARBA00022450"/>
    </source>
</evidence>
<dbReference type="OMA" id="HHICWDD"/>
<dbReference type="InterPro" id="IPR006162">
    <property type="entry name" value="Ppantetheine_attach_site"/>
</dbReference>
<dbReference type="CDD" id="cd17653">
    <property type="entry name" value="A_NRPS_GliP_like"/>
    <property type="match status" value="1"/>
</dbReference>
<keyword evidence="2" id="KW-0597">Phosphoprotein</keyword>
<dbReference type="Gene3D" id="3.40.50.12780">
    <property type="entry name" value="N-terminal domain of ligase-like"/>
    <property type="match status" value="2"/>
</dbReference>
<dbReference type="InterPro" id="IPR023213">
    <property type="entry name" value="CAT-like_dom_sf"/>
</dbReference>
<dbReference type="OrthoDB" id="416786at2759"/>
<keyword evidence="3" id="KW-0436">Ligase</keyword>
<dbReference type="STRING" id="5539.A0A3E2HHN0"/>
<sequence length="1877" mass="210840">MDGESWSQARIDAVLQTIKPKLVIMSTQTDFGTGVLPVIKTEDIRNVYNTSESRVDSGLVMEKIDRILNAEEPLYIIFTSGTTGAPKGVVIPRRCVENYVRQGNDQGMPFNMGVSSEDKVLLLFSLAFDAAWGAIFSTLYNGGELILTEPGKVLDDAQKCTILPTTPSVLGSLGDPERYQTIKSIFIGGESPNPGLVQKWCSIDRRVFNCYGPTEATVCRFVSWHGRRLYRTLDRARRTVDGLVFCGREDSMVKNRGYLVNLDMDVLPILLSYPGIHSAAAFMYKGKLVATITPEHVDVMELRRQLSQKYDRFAVPDEIVAYAELPQTSNGKVDIKRLKDTFKDQYEYLGTGTVEGTHRAILQEAVAEVLAFPKGAVSMDQSFWDLGGHSLLAVKLLSSLYQRGKSLHFQEIFEPIPLSALSERLERVWVPDSGIRKIQKNEIQDDFEITAPMTMTQIGMIHSSIRQPVTNYMLVSIVFPWNSETGYNQQVQNAWKAVLERHTIFRTSFDLMSGVQKICQDYHHNWAEIWVSDTELSMTIKYESDRLLKSTRQDENTNVFRPHSKFRLIICQGGTKASLLWLVHHSLIDGWSMGNIIEEVQTLLRGGKLTQNPLQFWQFSQQLPQYCNQTVTEGRKFWRDTLSQVADAPPLSLIKPTDMATDNGFGDAEVDVRLSLSQIEQICSLNKATSAAVLHAAWALLLHSYTSQEQLVFGTVFSGRNFPLPGINEIVGPILNTCPFPISLANLKIKVEVLAHVQRLIRQISSHQWSAADALQDIMPGSQSRVFQTILFLEYDLPGFDSSGWQFDRTDNPEFGLTVLIRRKKDHLKFRALFDRTIYTKPVIQRMMVHFRNLFLAFLDTKCQTIAEVRQRMLEPCEFLSLTTNSPTLMSPYVGPTNLKDSFEIGVDQWPNTVAIESLTRSITYQELDQLGNYVAGVIAGCVRPGEAVAILSDRSIDWLISVFAVIKAGAAYVPLDTKLPVDRMRIMMETAKVRLCIFPNEDCHGRFRDIFHSTISLHQILAESTDQENLRLGTITRPEDTAYITFTSGSTGIPKGVCIQHQSVVSYLSYGPARMDARPGRRHAQMFSPGFDVNQAEIFGTLCYGATLVLADPADPFTQLPRVHATMITPSFLSVCDPDDFPNLDTILFAGEAVPQVLADRWAGTRTVYNSYGPCECTIGCLFQPLQPQKEVTLGRTIPRVGVYLLDPQNHPVPIGVPGEICLSGIQIANGYIGPDLEQLTQARFGPDPFVPGYRIYRTGDRAVWTEDMEPRFLGRFDHQVKVRGFRVELNEIENVICMASPEVRRAAAIVSGDIIIAFVEPETIDISVIQVALRNKLPEYACPSTIMALPSLPTMPNQKLDRKKLQSYAPSVEEQRPGSSLTSLQCLLAEAWKETLGLSELVKITAESDFLVLGGSSISQIRLAQIVCRKMNTKLPLKLFIWNTKLSVLSDLIAKHLLKEELSQEYSFKLSWKMIQPPYTAVTHLEEELVKLSISSPSPQAFNVASKVRLNGNVNITALEKAIATVISHEVILQSCFRIIDDQVIRFQSCNPCEVTRNKQSNIDTSSFANRPFDLSVGPLTRILLDQNLDHVDIVLVQHHAITDKVAIKMFFFKIQHEYLQILEARSPDAEKSTFLKPNYAIWAKWKSDQLPPPMQDSNCQYWRDHLASLPNLPFESIQNQRSYVGSFDNFSLKRNKRLTESMETYVSLIALALAEVQGICDVTIGIPHIDRSEPGTEDFLGVFLDRLPVRIKISSTALDNFSDLIGSVRTLIRDALAHSIPFKQIRSISGKDELFQVMVVYNRIEDSVAKGFALPGITVEDVPVRTTGAKFPLLVEFNEEEECMTCEIEYMESLVDPTTVSAIGETIRRLWSLL</sequence>
<dbReference type="Proteomes" id="UP000258309">
    <property type="component" value="Unassembled WGS sequence"/>
</dbReference>
<dbReference type="InterPro" id="IPR001242">
    <property type="entry name" value="Condensation_dom"/>
</dbReference>
<dbReference type="Pfam" id="PF00668">
    <property type="entry name" value="Condensation"/>
    <property type="match status" value="2"/>
</dbReference>
<feature type="non-terminal residue" evidence="6">
    <location>
        <position position="1"/>
    </location>
</feature>
<dbReference type="EMBL" id="NCSJ02000047">
    <property type="protein sequence ID" value="RFU32825.1"/>
    <property type="molecule type" value="Genomic_DNA"/>
</dbReference>
<comment type="similarity">
    <text evidence="4">Belongs to the NRP synthetase family.</text>
</comment>
<evidence type="ECO:0000259" key="5">
    <source>
        <dbReference type="PROSITE" id="PS50075"/>
    </source>
</evidence>